<dbReference type="GeneID" id="105109746"/>
<evidence type="ECO:0000313" key="7">
    <source>
        <dbReference type="RefSeq" id="XP_011002839.1"/>
    </source>
</evidence>
<comment type="function">
    <text evidence="4">Carrier of the growing fatty acid chain in fatty acid biosynthesis.</text>
</comment>
<dbReference type="InterPro" id="IPR036736">
    <property type="entry name" value="ACP-like_sf"/>
</dbReference>
<keyword evidence="4" id="KW-0444">Lipid biosynthesis</keyword>
<gene>
    <name evidence="7" type="primary">LOC105109746</name>
</gene>
<keyword evidence="4" id="KW-0443">Lipid metabolism</keyword>
<dbReference type="NCBIfam" id="TIGR00517">
    <property type="entry name" value="acyl_carrier"/>
    <property type="match status" value="1"/>
</dbReference>
<sequence>MLAKLPMKPSSCRVNGIEKENQTYLGEELEALCFSDAEACSSSLEASERVWKRRAHMASFLATPACPLVALPTTTRASFTAIQQKSFSVNGGSLFFGSKHVQKIQFSNAASISSARPRFFKTAISCSALPETLETVQNTIAKQLSVDVSTVTPEIKFADLGADSLDTVEIMMALEEQFGVSIGEGGAENITTVQDAADLIEKVKAAE</sequence>
<keyword evidence="6" id="KW-1185">Reference proteome</keyword>
<evidence type="ECO:0000256" key="3">
    <source>
        <dbReference type="ARBA" id="ARBA00022553"/>
    </source>
</evidence>
<reference evidence="7" key="1">
    <citation type="submission" date="2025-08" db="UniProtKB">
        <authorList>
            <consortium name="RefSeq"/>
        </authorList>
    </citation>
    <scope>IDENTIFICATION</scope>
</reference>
<dbReference type="HAMAP" id="MF_01217">
    <property type="entry name" value="Acyl_carrier"/>
    <property type="match status" value="1"/>
</dbReference>
<dbReference type="PROSITE" id="PS50075">
    <property type="entry name" value="CARRIER"/>
    <property type="match status" value="1"/>
</dbReference>
<comment type="similarity">
    <text evidence="1">Belongs to the acyl carrier protein (ACP) family.</text>
</comment>
<dbReference type="InterPro" id="IPR009081">
    <property type="entry name" value="PP-bd_ACP"/>
</dbReference>
<proteinExistence type="inferred from homology"/>
<name>A0AAJ6X2D4_POPEU</name>
<organism evidence="6 7">
    <name type="scientific">Populus euphratica</name>
    <name type="common">Euphrates poplar</name>
    <dbReference type="NCBI Taxonomy" id="75702"/>
    <lineage>
        <taxon>Eukaryota</taxon>
        <taxon>Viridiplantae</taxon>
        <taxon>Streptophyta</taxon>
        <taxon>Embryophyta</taxon>
        <taxon>Tracheophyta</taxon>
        <taxon>Spermatophyta</taxon>
        <taxon>Magnoliopsida</taxon>
        <taxon>eudicotyledons</taxon>
        <taxon>Gunneridae</taxon>
        <taxon>Pentapetalae</taxon>
        <taxon>rosids</taxon>
        <taxon>fabids</taxon>
        <taxon>Malpighiales</taxon>
        <taxon>Salicaceae</taxon>
        <taxon>Saliceae</taxon>
        <taxon>Populus</taxon>
    </lineage>
</organism>
<accession>A0AAJ6X2D4</accession>
<evidence type="ECO:0000256" key="2">
    <source>
        <dbReference type="ARBA" id="ARBA00022450"/>
    </source>
</evidence>
<dbReference type="RefSeq" id="XP_011002839.1">
    <property type="nucleotide sequence ID" value="XM_011004537.1"/>
</dbReference>
<dbReference type="AlphaFoldDB" id="A0AAJ6X2D4"/>
<keyword evidence="4" id="KW-0275">Fatty acid biosynthesis</keyword>
<keyword evidence="2 4" id="KW-0596">Phosphopantetheine</keyword>
<protein>
    <recommendedName>
        <fullName evidence="4">Acyl carrier protein</fullName>
    </recommendedName>
</protein>
<dbReference type="InterPro" id="IPR044813">
    <property type="entry name" value="ACP_chloroplastic"/>
</dbReference>
<evidence type="ECO:0000256" key="4">
    <source>
        <dbReference type="RuleBase" id="RU000722"/>
    </source>
</evidence>
<evidence type="ECO:0000256" key="1">
    <source>
        <dbReference type="ARBA" id="ARBA00010930"/>
    </source>
</evidence>
<dbReference type="Proteomes" id="UP000694918">
    <property type="component" value="Unplaced"/>
</dbReference>
<keyword evidence="4" id="KW-0276">Fatty acid metabolism</keyword>
<dbReference type="PANTHER" id="PTHR46153">
    <property type="entry name" value="ACYL CARRIER PROTEIN"/>
    <property type="match status" value="1"/>
</dbReference>
<feature type="domain" description="Carrier" evidence="5">
    <location>
        <begin position="130"/>
        <end position="204"/>
    </location>
</feature>
<dbReference type="InterPro" id="IPR003231">
    <property type="entry name" value="ACP"/>
</dbReference>
<dbReference type="PANTHER" id="PTHR46153:SF2">
    <property type="entry name" value="ACYL CARRIER PROTEIN"/>
    <property type="match status" value="1"/>
</dbReference>
<dbReference type="NCBIfam" id="NF002148">
    <property type="entry name" value="PRK00982.1-2"/>
    <property type="match status" value="1"/>
</dbReference>
<dbReference type="Pfam" id="PF00550">
    <property type="entry name" value="PP-binding"/>
    <property type="match status" value="1"/>
</dbReference>
<dbReference type="GO" id="GO:0000036">
    <property type="term" value="F:acyl carrier activity"/>
    <property type="evidence" value="ECO:0007669"/>
    <property type="project" value="InterPro"/>
</dbReference>
<keyword evidence="3" id="KW-0597">Phosphoprotein</keyword>
<dbReference type="SUPFAM" id="SSF47336">
    <property type="entry name" value="ACP-like"/>
    <property type="match status" value="1"/>
</dbReference>
<evidence type="ECO:0000259" key="5">
    <source>
        <dbReference type="PROSITE" id="PS50075"/>
    </source>
</evidence>
<dbReference type="KEGG" id="peu:105109746"/>
<dbReference type="Gene3D" id="1.10.1200.10">
    <property type="entry name" value="ACP-like"/>
    <property type="match status" value="1"/>
</dbReference>
<evidence type="ECO:0000313" key="6">
    <source>
        <dbReference type="Proteomes" id="UP000694918"/>
    </source>
</evidence>
<dbReference type="NCBIfam" id="NF002150">
    <property type="entry name" value="PRK00982.1-4"/>
    <property type="match status" value="1"/>
</dbReference>